<accession>A0A806K0R6</accession>
<evidence type="ECO:0000313" key="2">
    <source>
        <dbReference type="EMBL" id="AGS53312.1"/>
    </source>
</evidence>
<sequence>MYVGQPVSHSLYIYIFIYIFLILYDIKDIKIKIIYIKD</sequence>
<keyword evidence="1" id="KW-1133">Transmembrane helix</keyword>
<dbReference type="AlphaFoldDB" id="A0A806K0R6"/>
<evidence type="ECO:0000256" key="1">
    <source>
        <dbReference type="SAM" id="Phobius"/>
    </source>
</evidence>
<dbReference type="EMBL" id="JQ844229">
    <property type="protein sequence ID" value="AGS53312.1"/>
    <property type="molecule type" value="Genomic_DNA"/>
</dbReference>
<organism evidence="2">
    <name type="scientific">uncultured bacterium contig00013</name>
    <dbReference type="NCBI Taxonomy" id="1181504"/>
    <lineage>
        <taxon>Bacteria</taxon>
        <taxon>environmental samples</taxon>
    </lineage>
</organism>
<keyword evidence="1" id="KW-0472">Membrane</keyword>
<feature type="transmembrane region" description="Helical" evidence="1">
    <location>
        <begin position="6"/>
        <end position="24"/>
    </location>
</feature>
<proteinExistence type="predicted"/>
<keyword evidence="1" id="KW-0812">Transmembrane</keyword>
<reference evidence="2" key="1">
    <citation type="submission" date="2012-03" db="EMBL/GenBank/DDBJ databases">
        <title>Functional metagenomics reveals considerable lignocellulase gene clusters in the gut microbiome of a wood-feeding higher termite.</title>
        <authorList>
            <person name="Liu N."/>
        </authorList>
    </citation>
    <scope>NUCLEOTIDE SEQUENCE</scope>
</reference>
<protein>
    <submittedName>
        <fullName evidence="2">Uncharacterized protein</fullName>
    </submittedName>
</protein>
<name>A0A806K0R6_9BACT</name>